<feature type="compositionally biased region" description="Basic and acidic residues" evidence="1">
    <location>
        <begin position="375"/>
        <end position="386"/>
    </location>
</feature>
<keyword evidence="2" id="KW-0812">Transmembrane</keyword>
<sequence length="553" mass="60865">MGEAKRKNTKEKKSGLSPILKISLFTFLVWIAKSSNNDGHYGGANGAPNLEKSVTLRNGRLLSEQPQIEFESVFNTFKDGFLDKMGLGDQEQNQIKDIMHSYFKNLDLSALERQIQQNPEMFQQFAPNPNMPDQIQIPSNFLQQFPPLPGMLNPFNFPPNFLETSPPPPNMLEEFQKDLNKLGPFGPLPPNMSLPSGAGTGASSDRESQPETIPSFDAESQPETSPSFDAESQPETSEGLDLEHQLGTGSKEDDDEKETSSSKEDDGKRPGPDSKADAGENPGPSLGMSGPLPSFQALHELFRPPIPGACGNGQPSIPNFDFLEELQKNANLYGEIQKGANGVPGNLRGVDPNKDNNKEGGEQKGTNVAQGTGDAVEKIKEEKNEEATVGGNKKEKKKQVVVEEVEEERNSEVNVNESNNKDEVFEDAVEEVEDIQQPHSLPKLPPQKPEMSQIPLPPEQANFQPFANIAFPGMPNLDLLLGPQLANRQGTSALASFVNKLNFLGIDARFAVNTTFLAGLAYYKIKYFVYTMMFIIGLNLFRELGNIFSNLRR</sequence>
<evidence type="ECO:0000313" key="3">
    <source>
        <dbReference type="EMBL" id="EUD67551.1"/>
    </source>
</evidence>
<dbReference type="EMBL" id="KI965466">
    <property type="protein sequence ID" value="EUD67551.1"/>
    <property type="molecule type" value="Genomic_DNA"/>
</dbReference>
<keyword evidence="2" id="KW-1133">Transmembrane helix</keyword>
<dbReference type="OrthoDB" id="386145at2759"/>
<evidence type="ECO:0008006" key="5">
    <source>
        <dbReference type="Google" id="ProtNLM"/>
    </source>
</evidence>
<accession>W7AQ66</accession>
<gene>
    <name evidence="3" type="ORF">C922_02257</name>
</gene>
<reference evidence="3 4" key="1">
    <citation type="submission" date="2013-02" db="EMBL/GenBank/DDBJ databases">
        <title>The Genome Sequence of Plasmodium inui San Antonio 1.</title>
        <authorList>
            <consortium name="The Broad Institute Genome Sequencing Platform"/>
            <consortium name="The Broad Institute Genome Sequencing Center for Infectious Disease"/>
            <person name="Neafsey D."/>
            <person name="Cheeseman I."/>
            <person name="Volkman S."/>
            <person name="Adams J."/>
            <person name="Walker B."/>
            <person name="Young S.K."/>
            <person name="Zeng Q."/>
            <person name="Gargeya S."/>
            <person name="Fitzgerald M."/>
            <person name="Haas B."/>
            <person name="Abouelleil A."/>
            <person name="Alvarado L."/>
            <person name="Arachchi H.M."/>
            <person name="Berlin A.M."/>
            <person name="Chapman S.B."/>
            <person name="Dewar J."/>
            <person name="Goldberg J."/>
            <person name="Griggs A."/>
            <person name="Gujja S."/>
            <person name="Hansen M."/>
            <person name="Howarth C."/>
            <person name="Imamovic A."/>
            <person name="Larimer J."/>
            <person name="McCowan C."/>
            <person name="Murphy C."/>
            <person name="Neiman D."/>
            <person name="Pearson M."/>
            <person name="Priest M."/>
            <person name="Roberts A."/>
            <person name="Saif S."/>
            <person name="Shea T."/>
            <person name="Sisk P."/>
            <person name="Sykes S."/>
            <person name="Wortman J."/>
            <person name="Nusbaum C."/>
            <person name="Birren B."/>
        </authorList>
    </citation>
    <scope>NUCLEOTIDE SEQUENCE [LARGE SCALE GENOMIC DNA]</scope>
    <source>
        <strain evidence="3 4">San Antonio 1</strain>
    </source>
</reference>
<keyword evidence="4" id="KW-1185">Reference proteome</keyword>
<dbReference type="GeneID" id="20037531"/>
<evidence type="ECO:0000256" key="2">
    <source>
        <dbReference type="SAM" id="Phobius"/>
    </source>
</evidence>
<dbReference type="RefSeq" id="XP_008816078.1">
    <property type="nucleotide sequence ID" value="XM_008817856.1"/>
</dbReference>
<evidence type="ECO:0000313" key="4">
    <source>
        <dbReference type="Proteomes" id="UP000030640"/>
    </source>
</evidence>
<feature type="region of interest" description="Disordered" evidence="1">
    <location>
        <begin position="337"/>
        <end position="415"/>
    </location>
</feature>
<feature type="transmembrane region" description="Helical" evidence="2">
    <location>
        <begin position="527"/>
        <end position="545"/>
    </location>
</feature>
<dbReference type="AlphaFoldDB" id="W7AQ66"/>
<dbReference type="Proteomes" id="UP000030640">
    <property type="component" value="Unassembled WGS sequence"/>
</dbReference>
<feature type="compositionally biased region" description="Basic and acidic residues" evidence="1">
    <location>
        <begin position="258"/>
        <end position="278"/>
    </location>
</feature>
<dbReference type="VEuPathDB" id="PlasmoDB:C922_02257"/>
<organism evidence="3 4">
    <name type="scientific">Plasmodium inui San Antonio 1</name>
    <dbReference type="NCBI Taxonomy" id="1237626"/>
    <lineage>
        <taxon>Eukaryota</taxon>
        <taxon>Sar</taxon>
        <taxon>Alveolata</taxon>
        <taxon>Apicomplexa</taxon>
        <taxon>Aconoidasida</taxon>
        <taxon>Haemosporida</taxon>
        <taxon>Plasmodiidae</taxon>
        <taxon>Plasmodium</taxon>
        <taxon>Plasmodium (Plasmodium)</taxon>
    </lineage>
</organism>
<feature type="compositionally biased region" description="Low complexity" evidence="1">
    <location>
        <begin position="282"/>
        <end position="294"/>
    </location>
</feature>
<feature type="compositionally biased region" description="Basic and acidic residues" evidence="1">
    <location>
        <begin position="351"/>
        <end position="362"/>
    </location>
</feature>
<evidence type="ECO:0000256" key="1">
    <source>
        <dbReference type="SAM" id="MobiDB-lite"/>
    </source>
</evidence>
<proteinExistence type="predicted"/>
<protein>
    <recommendedName>
        <fullName evidence="5">Pv-fam-h protein</fullName>
    </recommendedName>
</protein>
<name>W7AQ66_9APIC</name>
<keyword evidence="2" id="KW-0472">Membrane</keyword>
<feature type="region of interest" description="Disordered" evidence="1">
    <location>
        <begin position="180"/>
        <end position="319"/>
    </location>
</feature>